<sequence length="185" mass="20486">MANGKFNLGEEIKKRQTTIISAVLALVIVIVGVLIFIYAPKLTTKTTQKEEQKKEESKQNQKQEVGSAQSTVSLPTTYQVEAGDSLSKIAQKFYGDYTKWTEIAKENNLANPSVIHKGNVLKIPKVEVTTKTYTVKKGDTLWGISNLYYGSGFDWYKIRDANKDKVATSSSGRPLIEPGVVLTIP</sequence>
<evidence type="ECO:0000256" key="2">
    <source>
        <dbReference type="SAM" id="Phobius"/>
    </source>
</evidence>
<keyword evidence="2" id="KW-0472">Membrane</keyword>
<dbReference type="SMART" id="SM00257">
    <property type="entry name" value="LysM"/>
    <property type="match status" value="2"/>
</dbReference>
<dbReference type="Proteomes" id="UP000177103">
    <property type="component" value="Unassembled WGS sequence"/>
</dbReference>
<dbReference type="InterPro" id="IPR052196">
    <property type="entry name" value="Bact_Kbp"/>
</dbReference>
<feature type="domain" description="LysM" evidence="3">
    <location>
        <begin position="76"/>
        <end position="123"/>
    </location>
</feature>
<gene>
    <name evidence="4" type="ORF">A2Y57_03510</name>
</gene>
<evidence type="ECO:0000259" key="3">
    <source>
        <dbReference type="PROSITE" id="PS51782"/>
    </source>
</evidence>
<evidence type="ECO:0000313" key="5">
    <source>
        <dbReference type="Proteomes" id="UP000177103"/>
    </source>
</evidence>
<dbReference type="SUPFAM" id="SSF54106">
    <property type="entry name" value="LysM domain"/>
    <property type="match status" value="2"/>
</dbReference>
<dbReference type="Gene3D" id="3.10.350.10">
    <property type="entry name" value="LysM domain"/>
    <property type="match status" value="2"/>
</dbReference>
<dbReference type="PANTHER" id="PTHR34700:SF4">
    <property type="entry name" value="PHAGE-LIKE ELEMENT PBSX PROTEIN XKDP"/>
    <property type="match status" value="1"/>
</dbReference>
<dbReference type="CDD" id="cd00118">
    <property type="entry name" value="LysM"/>
    <property type="match status" value="2"/>
</dbReference>
<keyword evidence="2" id="KW-0812">Transmembrane</keyword>
<feature type="transmembrane region" description="Helical" evidence="2">
    <location>
        <begin position="20"/>
        <end position="39"/>
    </location>
</feature>
<dbReference type="PANTHER" id="PTHR34700">
    <property type="entry name" value="POTASSIUM BINDING PROTEIN KBP"/>
    <property type="match status" value="1"/>
</dbReference>
<dbReference type="InterPro" id="IPR018392">
    <property type="entry name" value="LysM"/>
</dbReference>
<dbReference type="Pfam" id="PF01476">
    <property type="entry name" value="LysM"/>
    <property type="match status" value="2"/>
</dbReference>
<feature type="region of interest" description="Disordered" evidence="1">
    <location>
        <begin position="47"/>
        <end position="70"/>
    </location>
</feature>
<dbReference type="PROSITE" id="PS51782">
    <property type="entry name" value="LYSM"/>
    <property type="match status" value="2"/>
</dbReference>
<comment type="caution">
    <text evidence="4">The sequence shown here is derived from an EMBL/GenBank/DDBJ whole genome shotgun (WGS) entry which is preliminary data.</text>
</comment>
<evidence type="ECO:0000313" key="4">
    <source>
        <dbReference type="EMBL" id="OGY24429.1"/>
    </source>
</evidence>
<feature type="domain" description="LysM" evidence="3">
    <location>
        <begin position="131"/>
        <end position="184"/>
    </location>
</feature>
<evidence type="ECO:0000256" key="1">
    <source>
        <dbReference type="SAM" id="MobiDB-lite"/>
    </source>
</evidence>
<keyword evidence="2" id="KW-1133">Transmembrane helix</keyword>
<accession>A0A1G1W9R6</accession>
<protein>
    <recommendedName>
        <fullName evidence="3">LysM domain-containing protein</fullName>
    </recommendedName>
</protein>
<reference evidence="4 5" key="1">
    <citation type="journal article" date="2016" name="Nat. Commun.">
        <title>Thousands of microbial genomes shed light on interconnected biogeochemical processes in an aquifer system.</title>
        <authorList>
            <person name="Anantharaman K."/>
            <person name="Brown C.T."/>
            <person name="Hug L.A."/>
            <person name="Sharon I."/>
            <person name="Castelle C.J."/>
            <person name="Probst A.J."/>
            <person name="Thomas B.C."/>
            <person name="Singh A."/>
            <person name="Wilkins M.J."/>
            <person name="Karaoz U."/>
            <person name="Brodie E.L."/>
            <person name="Williams K.H."/>
            <person name="Hubbard S.S."/>
            <person name="Banfield J.F."/>
        </authorList>
    </citation>
    <scope>NUCLEOTIDE SEQUENCE [LARGE SCALE GENOMIC DNA]</scope>
</reference>
<organism evidence="4 5">
    <name type="scientific">Candidatus Woykebacteria bacterium RBG_13_40_7b</name>
    <dbReference type="NCBI Taxonomy" id="1802594"/>
    <lineage>
        <taxon>Bacteria</taxon>
        <taxon>Candidatus Woykeibacteriota</taxon>
    </lineage>
</organism>
<name>A0A1G1W9R6_9BACT</name>
<proteinExistence type="predicted"/>
<dbReference type="EMBL" id="MHCQ01000026">
    <property type="protein sequence ID" value="OGY24429.1"/>
    <property type="molecule type" value="Genomic_DNA"/>
</dbReference>
<feature type="compositionally biased region" description="Basic and acidic residues" evidence="1">
    <location>
        <begin position="47"/>
        <end position="61"/>
    </location>
</feature>
<dbReference type="AlphaFoldDB" id="A0A1G1W9R6"/>
<dbReference type="InterPro" id="IPR036779">
    <property type="entry name" value="LysM_dom_sf"/>
</dbReference>